<organism evidence="1">
    <name type="scientific">marine sediment metagenome</name>
    <dbReference type="NCBI Taxonomy" id="412755"/>
    <lineage>
        <taxon>unclassified sequences</taxon>
        <taxon>metagenomes</taxon>
        <taxon>ecological metagenomes</taxon>
    </lineage>
</organism>
<gene>
    <name evidence="1" type="ORF">LCGC14_1971430</name>
</gene>
<sequence length="99" mass="10884">MFITGQFIPATILDGLFIDIISGGIGFGYDNRYYFLTPFVIRQTDTGAVEHTFMTSDDLLDLIVVEQQGSDDRAEVSRYSGDSDAHRTTLASALALATR</sequence>
<feature type="non-terminal residue" evidence="1">
    <location>
        <position position="99"/>
    </location>
</feature>
<evidence type="ECO:0000313" key="1">
    <source>
        <dbReference type="EMBL" id="KKL83766.1"/>
    </source>
</evidence>
<accession>A0A0F9FZU1</accession>
<proteinExistence type="predicted"/>
<reference evidence="1" key="1">
    <citation type="journal article" date="2015" name="Nature">
        <title>Complex archaea that bridge the gap between prokaryotes and eukaryotes.</title>
        <authorList>
            <person name="Spang A."/>
            <person name="Saw J.H."/>
            <person name="Jorgensen S.L."/>
            <person name="Zaremba-Niedzwiedzka K."/>
            <person name="Martijn J."/>
            <person name="Lind A.E."/>
            <person name="van Eijk R."/>
            <person name="Schleper C."/>
            <person name="Guy L."/>
            <person name="Ettema T.J."/>
        </authorList>
    </citation>
    <scope>NUCLEOTIDE SEQUENCE</scope>
</reference>
<dbReference type="EMBL" id="LAZR01021887">
    <property type="protein sequence ID" value="KKL83766.1"/>
    <property type="molecule type" value="Genomic_DNA"/>
</dbReference>
<protein>
    <submittedName>
        <fullName evidence="1">Uncharacterized protein</fullName>
    </submittedName>
</protein>
<name>A0A0F9FZU1_9ZZZZ</name>
<comment type="caution">
    <text evidence="1">The sequence shown here is derived from an EMBL/GenBank/DDBJ whole genome shotgun (WGS) entry which is preliminary data.</text>
</comment>
<dbReference type="AlphaFoldDB" id="A0A0F9FZU1"/>